<dbReference type="PANTHER" id="PTHR46947:SF1">
    <property type="entry name" value="WD REPEAT-CONTAINING PROTEIN 73"/>
    <property type="match status" value="1"/>
</dbReference>
<protein>
    <submittedName>
        <fullName evidence="1">WD repeat-containing 73</fullName>
    </submittedName>
</protein>
<dbReference type="GO" id="GO:0000922">
    <property type="term" value="C:spindle pole"/>
    <property type="evidence" value="ECO:0007669"/>
    <property type="project" value="TreeGrafter"/>
</dbReference>
<evidence type="ECO:0000313" key="2">
    <source>
        <dbReference type="Proteomes" id="UP001295444"/>
    </source>
</evidence>
<feature type="non-terminal residue" evidence="1">
    <location>
        <position position="1"/>
    </location>
</feature>
<evidence type="ECO:0000313" key="1">
    <source>
        <dbReference type="EMBL" id="CAH2326825.1"/>
    </source>
</evidence>
<dbReference type="GO" id="GO:0005829">
    <property type="term" value="C:cytosol"/>
    <property type="evidence" value="ECO:0007669"/>
    <property type="project" value="TreeGrafter"/>
</dbReference>
<reference evidence="1" key="1">
    <citation type="submission" date="2022-03" db="EMBL/GenBank/DDBJ databases">
        <authorList>
            <person name="Alioto T."/>
            <person name="Alioto T."/>
            <person name="Gomez Garrido J."/>
        </authorList>
    </citation>
    <scope>NUCLEOTIDE SEQUENCE</scope>
</reference>
<keyword evidence="2" id="KW-1185">Reference proteome</keyword>
<dbReference type="Proteomes" id="UP001295444">
    <property type="component" value="Chromosome 13"/>
</dbReference>
<accession>A0AAD1TL04</accession>
<dbReference type="AlphaFoldDB" id="A0AAD1TL04"/>
<name>A0AAD1TL04_PELCU</name>
<proteinExistence type="predicted"/>
<dbReference type="PANTHER" id="PTHR46947">
    <property type="entry name" value="WD REPEAT-CONTAINING PROTEIN 73"/>
    <property type="match status" value="1"/>
</dbReference>
<dbReference type="EMBL" id="OW240924">
    <property type="protein sequence ID" value="CAH2326825.1"/>
    <property type="molecule type" value="Genomic_DNA"/>
</dbReference>
<dbReference type="InterPro" id="IPR042795">
    <property type="entry name" value="Wdr73"/>
</dbReference>
<organism evidence="1 2">
    <name type="scientific">Pelobates cultripes</name>
    <name type="common">Western spadefoot toad</name>
    <dbReference type="NCBI Taxonomy" id="61616"/>
    <lineage>
        <taxon>Eukaryota</taxon>
        <taxon>Metazoa</taxon>
        <taxon>Chordata</taxon>
        <taxon>Craniata</taxon>
        <taxon>Vertebrata</taxon>
        <taxon>Euteleostomi</taxon>
        <taxon>Amphibia</taxon>
        <taxon>Batrachia</taxon>
        <taxon>Anura</taxon>
        <taxon>Pelobatoidea</taxon>
        <taxon>Pelobatidae</taxon>
        <taxon>Pelobates</taxon>
    </lineage>
</organism>
<gene>
    <name evidence="1" type="ORF">PECUL_23A059998</name>
</gene>
<dbReference type="GO" id="GO:0031122">
    <property type="term" value="P:cytoplasmic microtubule organization"/>
    <property type="evidence" value="ECO:0007669"/>
    <property type="project" value="TreeGrafter"/>
</dbReference>
<sequence>YKDLHDFELQDPTRVLEWIGDKTICIAGFESAKTNEILQLLLPPKLHAVENQVSL</sequence>